<reference evidence="20" key="1">
    <citation type="submission" date="2015-01" db="EMBL/GenBank/DDBJ databases">
        <title>Complete mitochondrial genome of shrimp scad Alepes djedaba (Perciformes Carangidae).</title>
        <authorList>
            <person name="Li Y.-F."/>
            <person name="Li M."/>
            <person name="Chen Z.-Z."/>
        </authorList>
    </citation>
    <scope>NUCLEOTIDE SEQUENCE</scope>
</reference>
<feature type="domain" description="NADH dehydrogenase subunit 5 C-terminal" evidence="19">
    <location>
        <begin position="428"/>
        <end position="609"/>
    </location>
</feature>
<keyword evidence="9" id="KW-0249">Electron transport</keyword>
<dbReference type="GO" id="GO:0003954">
    <property type="term" value="F:NADH dehydrogenase activity"/>
    <property type="evidence" value="ECO:0007669"/>
    <property type="project" value="TreeGrafter"/>
</dbReference>
<name>A0A342D238_ALEDJ</name>
<feature type="transmembrane region" description="Helical" evidence="16">
    <location>
        <begin position="247"/>
        <end position="267"/>
    </location>
</feature>
<evidence type="ECO:0000256" key="11">
    <source>
        <dbReference type="ARBA" id="ARBA00023027"/>
    </source>
</evidence>
<dbReference type="NCBIfam" id="TIGR01974">
    <property type="entry name" value="NDH_I_L"/>
    <property type="match status" value="1"/>
</dbReference>
<dbReference type="GO" id="GO:0008137">
    <property type="term" value="F:NADH dehydrogenase (ubiquinone) activity"/>
    <property type="evidence" value="ECO:0007669"/>
    <property type="project" value="UniProtKB-EC"/>
</dbReference>
<evidence type="ECO:0000256" key="7">
    <source>
        <dbReference type="ARBA" id="ARBA00022792"/>
    </source>
</evidence>
<evidence type="ECO:0000256" key="8">
    <source>
        <dbReference type="ARBA" id="ARBA00022967"/>
    </source>
</evidence>
<keyword evidence="12 16" id="KW-0830">Ubiquinone</keyword>
<feature type="domain" description="NADH:quinone oxidoreductase/Mrp antiporter transmembrane" evidence="17">
    <location>
        <begin position="139"/>
        <end position="421"/>
    </location>
</feature>
<dbReference type="AlphaFoldDB" id="A0A342D238"/>
<feature type="transmembrane region" description="Helical" evidence="16">
    <location>
        <begin position="491"/>
        <end position="511"/>
    </location>
</feature>
<keyword evidence="13 16" id="KW-0496">Mitochondrion</keyword>
<feature type="transmembrane region" description="Helical" evidence="16">
    <location>
        <begin position="89"/>
        <end position="110"/>
    </location>
</feature>
<dbReference type="GO" id="GO:0015990">
    <property type="term" value="P:electron transport coupled proton transport"/>
    <property type="evidence" value="ECO:0007669"/>
    <property type="project" value="TreeGrafter"/>
</dbReference>
<evidence type="ECO:0000256" key="13">
    <source>
        <dbReference type="ARBA" id="ARBA00023128"/>
    </source>
</evidence>
<organism evidence="20">
    <name type="scientific">Alepes djedaba</name>
    <name type="common">Shrimp scad</name>
    <name type="synonym">Scomber djedaba</name>
    <dbReference type="NCBI Taxonomy" id="173327"/>
    <lineage>
        <taxon>Eukaryota</taxon>
        <taxon>Metazoa</taxon>
        <taxon>Chordata</taxon>
        <taxon>Craniata</taxon>
        <taxon>Vertebrata</taxon>
        <taxon>Euteleostomi</taxon>
        <taxon>Actinopterygii</taxon>
        <taxon>Neopterygii</taxon>
        <taxon>Teleostei</taxon>
        <taxon>Neoteleostei</taxon>
        <taxon>Acanthomorphata</taxon>
        <taxon>Carangaria</taxon>
        <taxon>Carangiformes</taxon>
        <taxon>Carangidae</taxon>
        <taxon>Alepes</taxon>
    </lineage>
</organism>
<dbReference type="CTD" id="4540"/>
<evidence type="ECO:0000256" key="12">
    <source>
        <dbReference type="ARBA" id="ARBA00023075"/>
    </source>
</evidence>
<evidence type="ECO:0000256" key="15">
    <source>
        <dbReference type="ARBA" id="ARBA00049551"/>
    </source>
</evidence>
<evidence type="ECO:0000256" key="5">
    <source>
        <dbReference type="ARBA" id="ARBA00022660"/>
    </source>
</evidence>
<protein>
    <recommendedName>
        <fullName evidence="3 16">NADH-ubiquinone oxidoreductase chain 5</fullName>
        <ecNumber evidence="2 16">7.1.1.2</ecNumber>
    </recommendedName>
</protein>
<feature type="transmembrane region" description="Helical" evidence="16">
    <location>
        <begin position="374"/>
        <end position="393"/>
    </location>
</feature>
<dbReference type="Pfam" id="PF00361">
    <property type="entry name" value="Proton_antipo_M"/>
    <property type="match status" value="1"/>
</dbReference>
<evidence type="ECO:0000256" key="14">
    <source>
        <dbReference type="ARBA" id="ARBA00023136"/>
    </source>
</evidence>
<keyword evidence="14 16" id="KW-0472">Membrane</keyword>
<dbReference type="PANTHER" id="PTHR42829">
    <property type="entry name" value="NADH-UBIQUINONE OXIDOREDUCTASE CHAIN 5"/>
    <property type="match status" value="1"/>
</dbReference>
<evidence type="ECO:0000256" key="9">
    <source>
        <dbReference type="ARBA" id="ARBA00022982"/>
    </source>
</evidence>
<dbReference type="GO" id="GO:0005743">
    <property type="term" value="C:mitochondrial inner membrane"/>
    <property type="evidence" value="ECO:0007669"/>
    <property type="project" value="UniProtKB-SubCell"/>
</dbReference>
<evidence type="ECO:0000256" key="4">
    <source>
        <dbReference type="ARBA" id="ARBA00022448"/>
    </source>
</evidence>
<comment type="similarity">
    <text evidence="16">Belongs to the complex I subunit 5 family.</text>
</comment>
<keyword evidence="4 16" id="KW-0813">Transport</keyword>
<evidence type="ECO:0000256" key="2">
    <source>
        <dbReference type="ARBA" id="ARBA00012944"/>
    </source>
</evidence>
<dbReference type="Pfam" id="PF06455">
    <property type="entry name" value="NADH5_C"/>
    <property type="match status" value="1"/>
</dbReference>
<evidence type="ECO:0000259" key="19">
    <source>
        <dbReference type="Pfam" id="PF06455"/>
    </source>
</evidence>
<keyword evidence="5" id="KW-0679">Respiratory chain</keyword>
<feature type="transmembrane region" description="Helical" evidence="16">
    <location>
        <begin position="47"/>
        <end position="69"/>
    </location>
</feature>
<evidence type="ECO:0000256" key="16">
    <source>
        <dbReference type="RuleBase" id="RU003404"/>
    </source>
</evidence>
<keyword evidence="10 16" id="KW-1133">Transmembrane helix</keyword>
<keyword evidence="6 16" id="KW-0812">Transmembrane</keyword>
<dbReference type="GO" id="GO:0042773">
    <property type="term" value="P:ATP synthesis coupled electron transport"/>
    <property type="evidence" value="ECO:0007669"/>
    <property type="project" value="InterPro"/>
</dbReference>
<feature type="transmembrane region" description="Helical" evidence="16">
    <location>
        <begin position="6"/>
        <end position="27"/>
    </location>
</feature>
<keyword evidence="8" id="KW-1278">Translocase</keyword>
<feature type="domain" description="NADH-Ubiquinone oxidoreductase (complex I) chain 5 N-terminal" evidence="18">
    <location>
        <begin position="73"/>
        <end position="123"/>
    </location>
</feature>
<dbReference type="InterPro" id="IPR001750">
    <property type="entry name" value="ND/Mrp_TM"/>
</dbReference>
<feature type="transmembrane region" description="Helical" evidence="16">
    <location>
        <begin position="145"/>
        <end position="165"/>
    </location>
</feature>
<comment type="subcellular location">
    <subcellularLocation>
        <location evidence="1">Mitochondrion inner membrane</location>
        <topology evidence="1">Multi-pass membrane protein</topology>
    </subcellularLocation>
</comment>
<keyword evidence="7" id="KW-0999">Mitochondrion inner membrane</keyword>
<feature type="transmembrane region" description="Helical" evidence="16">
    <location>
        <begin position="331"/>
        <end position="353"/>
    </location>
</feature>
<feature type="transmembrane region" description="Helical" evidence="16">
    <location>
        <begin position="594"/>
        <end position="611"/>
    </location>
</feature>
<dbReference type="RefSeq" id="YP_009465692.1">
    <property type="nucleotide sequence ID" value="NC_037049.1"/>
</dbReference>
<dbReference type="PANTHER" id="PTHR42829:SF2">
    <property type="entry name" value="NADH-UBIQUINONE OXIDOREDUCTASE CHAIN 5"/>
    <property type="match status" value="1"/>
</dbReference>
<evidence type="ECO:0000256" key="3">
    <source>
        <dbReference type="ARBA" id="ARBA00021096"/>
    </source>
</evidence>
<evidence type="ECO:0000256" key="1">
    <source>
        <dbReference type="ARBA" id="ARBA00004448"/>
    </source>
</evidence>
<gene>
    <name evidence="20" type="primary">ND5</name>
</gene>
<dbReference type="PRINTS" id="PR01434">
    <property type="entry name" value="NADHDHGNASE5"/>
</dbReference>
<evidence type="ECO:0000259" key="17">
    <source>
        <dbReference type="Pfam" id="PF00361"/>
    </source>
</evidence>
<comment type="catalytic activity">
    <reaction evidence="15 16">
        <text>a ubiquinone + NADH + 5 H(+)(in) = a ubiquinol + NAD(+) + 4 H(+)(out)</text>
        <dbReference type="Rhea" id="RHEA:29091"/>
        <dbReference type="Rhea" id="RHEA-COMP:9565"/>
        <dbReference type="Rhea" id="RHEA-COMP:9566"/>
        <dbReference type="ChEBI" id="CHEBI:15378"/>
        <dbReference type="ChEBI" id="CHEBI:16389"/>
        <dbReference type="ChEBI" id="CHEBI:17976"/>
        <dbReference type="ChEBI" id="CHEBI:57540"/>
        <dbReference type="ChEBI" id="CHEBI:57945"/>
        <dbReference type="EC" id="7.1.1.2"/>
    </reaction>
</comment>
<dbReference type="Pfam" id="PF00662">
    <property type="entry name" value="Proton_antipo_N"/>
    <property type="match status" value="1"/>
</dbReference>
<feature type="transmembrane region" description="Helical" evidence="16">
    <location>
        <begin position="413"/>
        <end position="439"/>
    </location>
</feature>
<comment type="function">
    <text evidence="16">Core subunit of the mitochondrial membrane respiratory chain NADH dehydrogenase (Complex I) which catalyzes electron transfer from NADH through the respiratory chain, using ubiquinone as an electron acceptor. Essential for the catalytic activity and assembly of complex I.</text>
</comment>
<proteinExistence type="inferred from homology"/>
<dbReference type="InterPro" id="IPR003945">
    <property type="entry name" value="NU5C-like"/>
</dbReference>
<dbReference type="InterPro" id="IPR018393">
    <property type="entry name" value="NADHpl_OxRdtase_5_subgr"/>
</dbReference>
<evidence type="ECO:0000259" key="18">
    <source>
        <dbReference type="Pfam" id="PF00662"/>
    </source>
</evidence>
<dbReference type="InterPro" id="IPR010934">
    <property type="entry name" value="NADH_DH_su5_C"/>
</dbReference>
<dbReference type="EMBL" id="KP408222">
    <property type="protein sequence ID" value="AKJ86865.1"/>
    <property type="molecule type" value="Genomic_DNA"/>
</dbReference>
<dbReference type="GeneID" id="35996746"/>
<dbReference type="EC" id="7.1.1.2" evidence="2 16"/>
<feature type="transmembrane region" description="Helical" evidence="16">
    <location>
        <begin position="460"/>
        <end position="479"/>
    </location>
</feature>
<evidence type="ECO:0000313" key="20">
    <source>
        <dbReference type="EMBL" id="AKJ86865.1"/>
    </source>
</evidence>
<evidence type="ECO:0000256" key="6">
    <source>
        <dbReference type="ARBA" id="ARBA00022692"/>
    </source>
</evidence>
<feature type="transmembrane region" description="Helical" evidence="16">
    <location>
        <begin position="122"/>
        <end position="139"/>
    </location>
</feature>
<sequence>MHPTSLMMTSSIIIIFTLLIYPVLTTLSPRPQQPDWALTQVKTAVKLAFFVSLLPLFIYLNEGLETIITNWNWMNTLTFDINISLKFDHYSIIFTPIALYVTWSILEFASWYMHSDPYMNRFFKYLLIFLIAMIILVTANNMFQIFIGWEGVGIMSFLLIGWWYGRADANTAALQAVLYNRVGDIGLIFAMAWMATNLNSWEMQQMFTTAKDFDLTYPLLGLILAATGKSAQFGLHPWLPSAMEGPTPVSALLHSSTMVVAGIFLLIRMSPLMQNNQTALTVCLCLGALTTFFTATCALTQNDIKKIVAFSTSSQLGLMMVTIGLNQPQLAFLHICTHAFFKAMLFLCSGSIIHSLNDEQDIRKMGGMHHLTPFTSSCLTVGSLALTGTPFLAGFFSKDAIIEALNTSHLNAWALILTLLATSFTAIYSMRIVFFVVMGHPRFNALSPINENNPAVINPIKRLAWGSIIAGLLITSNILPLKTPIMTMPPALKLAALAVTIIGLLTALELASLTSKQFSPTPTLPAHHFSNMLGFFPAIIHRFTPKLNLTLGQLIASQMVDQTWLEKTGPKAIASTNVPLISTASNIQQGMVKTYLSIFFLTLVLMLLAISI</sequence>
<feature type="transmembrane region" description="Helical" evidence="16">
    <location>
        <begin position="279"/>
        <end position="300"/>
    </location>
</feature>
<feature type="transmembrane region" description="Helical" evidence="16">
    <location>
        <begin position="177"/>
        <end position="195"/>
    </location>
</feature>
<accession>A0A342D238</accession>
<keyword evidence="11 16" id="KW-0520">NAD</keyword>
<evidence type="ECO:0000256" key="10">
    <source>
        <dbReference type="ARBA" id="ARBA00022989"/>
    </source>
</evidence>
<geneLocation type="mitochondrion" evidence="20"/>
<dbReference type="InterPro" id="IPR001516">
    <property type="entry name" value="Proton_antipo_N"/>
</dbReference>